<dbReference type="SUPFAM" id="SSF54593">
    <property type="entry name" value="Glyoxalase/Bleomycin resistance protein/Dihydroxybiphenyl dioxygenase"/>
    <property type="match status" value="1"/>
</dbReference>
<dbReference type="EMBL" id="WOFV02000049">
    <property type="protein sequence ID" value="NAS18955.1"/>
    <property type="molecule type" value="Genomic_DNA"/>
</dbReference>
<proteinExistence type="predicted"/>
<evidence type="ECO:0000313" key="5">
    <source>
        <dbReference type="Proteomes" id="UP000474042"/>
    </source>
</evidence>
<organism evidence="3 4">
    <name type="scientific">Clostridium butyricum</name>
    <dbReference type="NCBI Taxonomy" id="1492"/>
    <lineage>
        <taxon>Bacteria</taxon>
        <taxon>Bacillati</taxon>
        <taxon>Bacillota</taxon>
        <taxon>Clostridia</taxon>
        <taxon>Eubacteriales</taxon>
        <taxon>Clostridiaceae</taxon>
        <taxon>Clostridium</taxon>
    </lineage>
</organism>
<reference evidence="3 4" key="1">
    <citation type="submission" date="2016-01" db="EMBL/GenBank/DDBJ databases">
        <title>Characterization of the Clostridium difficile lineages that are prevalent in Hong Kong and China.</title>
        <authorList>
            <person name="Kwok J.S.-L."/>
            <person name="Lam W.-Y."/>
            <person name="Ip M."/>
            <person name="Chan T.-F."/>
            <person name="Hawkey P.M."/>
            <person name="Tsui S.K.-W."/>
        </authorList>
    </citation>
    <scope>NUCLEOTIDE SEQUENCE [LARGE SCALE GENOMIC DNA]</scope>
    <source>
        <strain evidence="3 4">300064</strain>
    </source>
</reference>
<name>A0A2S7F837_CLOBU</name>
<dbReference type="Proteomes" id="UP000238081">
    <property type="component" value="Unassembled WGS sequence"/>
</dbReference>
<evidence type="ECO:0000313" key="2">
    <source>
        <dbReference type="EMBL" id="NAS18955.1"/>
    </source>
</evidence>
<dbReference type="AlphaFoldDB" id="A0A2S7F837"/>
<feature type="domain" description="VOC" evidence="1">
    <location>
        <begin position="5"/>
        <end position="132"/>
    </location>
</feature>
<protein>
    <submittedName>
        <fullName evidence="3">Glyoxalase</fullName>
    </submittedName>
    <submittedName>
        <fullName evidence="2">VOC family protein</fullName>
    </submittedName>
</protein>
<dbReference type="Pfam" id="PF00903">
    <property type="entry name" value="Glyoxalase"/>
    <property type="match status" value="1"/>
</dbReference>
<dbReference type="InterPro" id="IPR004360">
    <property type="entry name" value="Glyas_Fos-R_dOase_dom"/>
</dbReference>
<sequence length="134" mass="15958">MSKKIIHHVCIQTNDYKNSLDFYNQILDFEIVQETKNFHNRDYNTWLKCGDFMIELQTPKNNIPLNNYSTLNEGIVHMCFFVDNIHSEYEKIKSCGYTKFKLKNDKEIYKVENGFLFKVIAPEGTEIEFRDSQI</sequence>
<accession>A0A2S7F837</accession>
<evidence type="ECO:0000313" key="3">
    <source>
        <dbReference type="EMBL" id="PPV13400.1"/>
    </source>
</evidence>
<reference evidence="2 5" key="2">
    <citation type="submission" date="2020-01" db="EMBL/GenBank/DDBJ databases">
        <title>Genome sequence of a 1,3-propanediol producer, Clostridium butyricum S3.</title>
        <authorList>
            <person name="Zhou J."/>
        </authorList>
    </citation>
    <scope>NUCLEOTIDE SEQUENCE [LARGE SCALE GENOMIC DNA]</scope>
    <source>
        <strain evidence="2 5">S3</strain>
    </source>
</reference>
<dbReference type="Gene3D" id="3.10.180.10">
    <property type="entry name" value="2,3-Dihydroxybiphenyl 1,2-Dioxygenase, domain 1"/>
    <property type="match status" value="1"/>
</dbReference>
<comment type="caution">
    <text evidence="3">The sequence shown here is derived from an EMBL/GenBank/DDBJ whole genome shotgun (WGS) entry which is preliminary data.</text>
</comment>
<dbReference type="InterPro" id="IPR037523">
    <property type="entry name" value="VOC_core"/>
</dbReference>
<dbReference type="PROSITE" id="PS51819">
    <property type="entry name" value="VOC"/>
    <property type="match status" value="1"/>
</dbReference>
<dbReference type="EMBL" id="LRDH01000122">
    <property type="protein sequence ID" value="PPV13400.1"/>
    <property type="molecule type" value="Genomic_DNA"/>
</dbReference>
<evidence type="ECO:0000313" key="4">
    <source>
        <dbReference type="Proteomes" id="UP000238081"/>
    </source>
</evidence>
<dbReference type="Proteomes" id="UP000474042">
    <property type="component" value="Unassembled WGS sequence"/>
</dbReference>
<dbReference type="InterPro" id="IPR029068">
    <property type="entry name" value="Glyas_Bleomycin-R_OHBP_Dase"/>
</dbReference>
<evidence type="ECO:0000259" key="1">
    <source>
        <dbReference type="PROSITE" id="PS51819"/>
    </source>
</evidence>
<gene>
    <name evidence="3" type="ORF">AWN73_16555</name>
    <name evidence="2" type="ORF">GND98_014025</name>
</gene>
<dbReference type="RefSeq" id="WP_027636749.1">
    <property type="nucleotide sequence ID" value="NZ_CANCWB010000008.1"/>
</dbReference>